<dbReference type="EMBL" id="QEAS01000080">
    <property type="protein sequence ID" value="PWG77886.1"/>
    <property type="molecule type" value="Genomic_DNA"/>
</dbReference>
<reference evidence="1 2" key="1">
    <citation type="submission" date="2018-04" db="EMBL/GenBank/DDBJ databases">
        <title>Pedobacter chongqingensis sp. nov., isolated from a rottenly hemp rope.</title>
        <authorList>
            <person name="Cai Y."/>
        </authorList>
    </citation>
    <scope>NUCLEOTIDE SEQUENCE [LARGE SCALE GENOMIC DNA]</scope>
    <source>
        <strain evidence="1 2">FJ4-8</strain>
    </source>
</reference>
<evidence type="ECO:0000313" key="2">
    <source>
        <dbReference type="Proteomes" id="UP000245647"/>
    </source>
</evidence>
<proteinExistence type="predicted"/>
<evidence type="ECO:0000313" key="1">
    <source>
        <dbReference type="EMBL" id="PWG77886.1"/>
    </source>
</evidence>
<organism evidence="1 2">
    <name type="scientific">Pararcticibacter amylolyticus</name>
    <dbReference type="NCBI Taxonomy" id="2173175"/>
    <lineage>
        <taxon>Bacteria</taxon>
        <taxon>Pseudomonadati</taxon>
        <taxon>Bacteroidota</taxon>
        <taxon>Sphingobacteriia</taxon>
        <taxon>Sphingobacteriales</taxon>
        <taxon>Sphingobacteriaceae</taxon>
        <taxon>Pararcticibacter</taxon>
    </lineage>
</organism>
<protein>
    <submittedName>
        <fullName evidence="1">Uncharacterized protein</fullName>
    </submittedName>
</protein>
<gene>
    <name evidence="1" type="ORF">DDR33_25150</name>
</gene>
<name>A0A2U2P914_9SPHI</name>
<keyword evidence="2" id="KW-1185">Reference proteome</keyword>
<feature type="non-terminal residue" evidence="1">
    <location>
        <position position="222"/>
    </location>
</feature>
<sequence>MATIDSQGRLHGKAGSVVYRVFRGTQVAQGPTRPFRQTHASKESACEFGLASTSAKAIRQAFSPVHQNRHDKGVVNRFNSVVYRAIRASSKERGGRDIHDARLDLLEGFEFNVRSPFFRALLVKPEVGLNEKRQVRVRIPEIDVKQDIRAGAFAQNREGGRYQIKFVLTGFNFREEFYEFIGVKEVLIAKPGAQRVPAQELVFEGEVPKGCFLLLAASFSYQ</sequence>
<comment type="caution">
    <text evidence="1">The sequence shown here is derived from an EMBL/GenBank/DDBJ whole genome shotgun (WGS) entry which is preliminary data.</text>
</comment>
<dbReference type="AlphaFoldDB" id="A0A2U2P914"/>
<accession>A0A2U2P914</accession>
<dbReference type="Proteomes" id="UP000245647">
    <property type="component" value="Unassembled WGS sequence"/>
</dbReference>